<organism evidence="4 5">
    <name type="scientific">Pelodiscus sinensis</name>
    <name type="common">Chinese softshell turtle</name>
    <name type="synonym">Trionyx sinensis</name>
    <dbReference type="NCBI Taxonomy" id="13735"/>
    <lineage>
        <taxon>Eukaryota</taxon>
        <taxon>Metazoa</taxon>
        <taxon>Chordata</taxon>
        <taxon>Craniata</taxon>
        <taxon>Vertebrata</taxon>
        <taxon>Euteleostomi</taxon>
        <taxon>Archelosauria</taxon>
        <taxon>Testudinata</taxon>
        <taxon>Testudines</taxon>
        <taxon>Cryptodira</taxon>
        <taxon>Trionychia</taxon>
        <taxon>Trionychidae</taxon>
        <taxon>Pelodiscus</taxon>
    </lineage>
</organism>
<comment type="subcellular location">
    <subcellularLocation>
        <location evidence="1">Cell membrane</location>
        <topology evidence="1">Single-pass type II membrane protein</topology>
    </subcellularLocation>
</comment>
<reference evidence="4" key="4">
    <citation type="submission" date="2025-09" db="UniProtKB">
        <authorList>
            <consortium name="Ensembl"/>
        </authorList>
    </citation>
    <scope>IDENTIFICATION</scope>
</reference>
<dbReference type="SMART" id="SM00034">
    <property type="entry name" value="CLECT"/>
    <property type="match status" value="1"/>
</dbReference>
<dbReference type="OMA" id="WNDSRTN"/>
<dbReference type="GeneTree" id="ENSGT00940000162705"/>
<reference evidence="5" key="1">
    <citation type="submission" date="2011-10" db="EMBL/GenBank/DDBJ databases">
        <authorList>
            <consortium name="Soft-shell Turtle Genome Consortium"/>
        </authorList>
    </citation>
    <scope>NUCLEOTIDE SEQUENCE [LARGE SCALE GENOMIC DNA]</scope>
    <source>
        <strain evidence="5">Daiwa-1</strain>
    </source>
</reference>
<dbReference type="PANTHER" id="PTHR45710:SF35">
    <property type="entry name" value="C-TYPE LECTIN DOMAIN FAMILY 2 MEMBER D"/>
    <property type="match status" value="1"/>
</dbReference>
<reference evidence="5" key="2">
    <citation type="journal article" date="2013" name="Nat. Genet.">
        <title>The draft genomes of soft-shell turtle and green sea turtle yield insights into the development and evolution of the turtle-specific body plan.</title>
        <authorList>
            <person name="Wang Z."/>
            <person name="Pascual-Anaya J."/>
            <person name="Zadissa A."/>
            <person name="Li W."/>
            <person name="Niimura Y."/>
            <person name="Huang Z."/>
            <person name="Li C."/>
            <person name="White S."/>
            <person name="Xiong Z."/>
            <person name="Fang D."/>
            <person name="Wang B."/>
            <person name="Ming Y."/>
            <person name="Chen Y."/>
            <person name="Zheng Y."/>
            <person name="Kuraku S."/>
            <person name="Pignatelli M."/>
            <person name="Herrero J."/>
            <person name="Beal K."/>
            <person name="Nozawa M."/>
            <person name="Li Q."/>
            <person name="Wang J."/>
            <person name="Zhang H."/>
            <person name="Yu L."/>
            <person name="Shigenobu S."/>
            <person name="Wang J."/>
            <person name="Liu J."/>
            <person name="Flicek P."/>
            <person name="Searle S."/>
            <person name="Wang J."/>
            <person name="Kuratani S."/>
            <person name="Yin Y."/>
            <person name="Aken B."/>
            <person name="Zhang G."/>
            <person name="Irie N."/>
        </authorList>
    </citation>
    <scope>NUCLEOTIDE SEQUENCE [LARGE SCALE GENOMIC DNA]</scope>
    <source>
        <strain evidence="5">Daiwa-1</strain>
    </source>
</reference>
<evidence type="ECO:0000259" key="3">
    <source>
        <dbReference type="PROSITE" id="PS50041"/>
    </source>
</evidence>
<protein>
    <recommendedName>
        <fullName evidence="3">C-type lectin domain-containing protein</fullName>
    </recommendedName>
</protein>
<dbReference type="InterPro" id="IPR033992">
    <property type="entry name" value="NKR-like_CTLD"/>
</dbReference>
<evidence type="ECO:0000256" key="2">
    <source>
        <dbReference type="ARBA" id="ARBA00022734"/>
    </source>
</evidence>
<dbReference type="Pfam" id="PF00059">
    <property type="entry name" value="Lectin_C"/>
    <property type="match status" value="1"/>
</dbReference>
<dbReference type="CDD" id="cd03593">
    <property type="entry name" value="CLECT_NK_receptors_like"/>
    <property type="match status" value="1"/>
</dbReference>
<dbReference type="Ensembl" id="ENSPSIT00000018063.1">
    <property type="protein sequence ID" value="ENSPSIP00000017980.1"/>
    <property type="gene ID" value="ENSPSIG00000015993.1"/>
</dbReference>
<dbReference type="GO" id="GO:0005886">
    <property type="term" value="C:plasma membrane"/>
    <property type="evidence" value="ECO:0007669"/>
    <property type="project" value="UniProtKB-SubCell"/>
</dbReference>
<dbReference type="PROSITE" id="PS50041">
    <property type="entry name" value="C_TYPE_LECTIN_2"/>
    <property type="match status" value="1"/>
</dbReference>
<dbReference type="InterPro" id="IPR001304">
    <property type="entry name" value="C-type_lectin-like"/>
</dbReference>
<dbReference type="InterPro" id="IPR016186">
    <property type="entry name" value="C-type_lectin-like/link_sf"/>
</dbReference>
<evidence type="ECO:0000313" key="5">
    <source>
        <dbReference type="Proteomes" id="UP000007267"/>
    </source>
</evidence>
<keyword evidence="5" id="KW-1185">Reference proteome</keyword>
<dbReference type="AlphaFoldDB" id="K7GCG9"/>
<keyword evidence="2" id="KW-0430">Lectin</keyword>
<dbReference type="SUPFAM" id="SSF56436">
    <property type="entry name" value="C-type lectin-like"/>
    <property type="match status" value="1"/>
</dbReference>
<evidence type="ECO:0000313" key="4">
    <source>
        <dbReference type="Ensembl" id="ENSPSIP00000017980.1"/>
    </source>
</evidence>
<dbReference type="eggNOG" id="KOG4297">
    <property type="taxonomic scope" value="Eukaryota"/>
</dbReference>
<dbReference type="Proteomes" id="UP000007267">
    <property type="component" value="Unassembled WGS sequence"/>
</dbReference>
<name>K7GCG9_PELSI</name>
<dbReference type="GO" id="GO:0030246">
    <property type="term" value="F:carbohydrate binding"/>
    <property type="evidence" value="ECO:0007669"/>
    <property type="project" value="UniProtKB-KW"/>
</dbReference>
<dbReference type="EMBL" id="AGCU01003367">
    <property type="status" value="NOT_ANNOTATED_CDS"/>
    <property type="molecule type" value="Genomic_DNA"/>
</dbReference>
<dbReference type="PANTHER" id="PTHR45710">
    <property type="entry name" value="C-TYPE LECTIN DOMAIN-CONTAINING PROTEIN 180"/>
    <property type="match status" value="1"/>
</dbReference>
<dbReference type="HOGENOM" id="CLU_049894_17_2_1"/>
<proteinExistence type="predicted"/>
<dbReference type="InterPro" id="IPR016187">
    <property type="entry name" value="CTDL_fold"/>
</dbReference>
<accession>K7GCG9</accession>
<dbReference type="Gene3D" id="3.10.100.10">
    <property type="entry name" value="Mannose-Binding Protein A, subunit A"/>
    <property type="match status" value="1"/>
</dbReference>
<feature type="domain" description="C-type lectin" evidence="3">
    <location>
        <begin position="11"/>
        <end position="84"/>
    </location>
</feature>
<dbReference type="InterPro" id="IPR050828">
    <property type="entry name" value="C-type_lectin/matrix_domain"/>
</dbReference>
<dbReference type="EMBL" id="AGCU01003366">
    <property type="status" value="NOT_ANNOTATED_CDS"/>
    <property type="molecule type" value="Genomic_DNA"/>
</dbReference>
<evidence type="ECO:0000256" key="1">
    <source>
        <dbReference type="ARBA" id="ARBA00004401"/>
    </source>
</evidence>
<sequence>MPWCPDGWLGYQGKCYYFSEAELSWNDSRTNCSVFGASLAAIDSEQQLAFMMRYKGISEHWIGLWKEQEGKQWKWVNGSDFDSP</sequence>
<reference evidence="4" key="3">
    <citation type="submission" date="2025-08" db="UniProtKB">
        <authorList>
            <consortium name="Ensembl"/>
        </authorList>
    </citation>
    <scope>IDENTIFICATION</scope>
</reference>